<dbReference type="GO" id="GO:0031012">
    <property type="term" value="C:extracellular matrix"/>
    <property type="evidence" value="ECO:0007669"/>
    <property type="project" value="TreeGrafter"/>
</dbReference>
<dbReference type="AlphaFoldDB" id="A0A8S1BDC0"/>
<protein>
    <recommendedName>
        <fullName evidence="3">Endonuclease/exonuclease/phosphatase domain-containing protein</fullName>
    </recommendedName>
</protein>
<evidence type="ECO:0000313" key="2">
    <source>
        <dbReference type="Proteomes" id="UP000494256"/>
    </source>
</evidence>
<dbReference type="Proteomes" id="UP000494256">
    <property type="component" value="Unassembled WGS sequence"/>
</dbReference>
<evidence type="ECO:0000313" key="1">
    <source>
        <dbReference type="EMBL" id="CAB3256978.1"/>
    </source>
</evidence>
<accession>A0A8S1BDC0</accession>
<evidence type="ECO:0008006" key="3">
    <source>
        <dbReference type="Google" id="ProtNLM"/>
    </source>
</evidence>
<dbReference type="PANTHER" id="PTHR33395:SF22">
    <property type="entry name" value="REVERSE TRANSCRIPTASE DOMAIN-CONTAINING PROTEIN"/>
    <property type="match status" value="1"/>
</dbReference>
<sequence>MVVRDPTRISSSSASLIDLIITDSPRMCKSVSVHHNPVLSDHAMVILEFNIEKFREPPRYISKRSLHKIDQEKFCTDLKHISWNDIMALSDVDDQIQRFNEMLLNLFNKHAPLIRYKIYTRPTPWITQNVKLMMTIRDKALDRARKSNNDAHLDYYRNLRNYVTGAIEREKTAFFNFYVNNNKDKPKQMWNQLKSICPLSSSDTLMTVPHHLCDPNKINNFFLDVPGKDILTRHVQKKVVCCCVVC</sequence>
<dbReference type="GO" id="GO:0061343">
    <property type="term" value="P:cell adhesion involved in heart morphogenesis"/>
    <property type="evidence" value="ECO:0007669"/>
    <property type="project" value="TreeGrafter"/>
</dbReference>
<comment type="caution">
    <text evidence="1">The sequence shown here is derived from an EMBL/GenBank/DDBJ whole genome shotgun (WGS) entry which is preliminary data.</text>
</comment>
<gene>
    <name evidence="1" type="ORF">APLA_LOCUS15798</name>
</gene>
<dbReference type="PANTHER" id="PTHR33395">
    <property type="entry name" value="TRANSCRIPTASE, PUTATIVE-RELATED-RELATED"/>
    <property type="match status" value="1"/>
</dbReference>
<dbReference type="GO" id="GO:0007508">
    <property type="term" value="P:larval heart development"/>
    <property type="evidence" value="ECO:0007669"/>
    <property type="project" value="TreeGrafter"/>
</dbReference>
<organism evidence="1 2">
    <name type="scientific">Arctia plantaginis</name>
    <name type="common">Wood tiger moth</name>
    <name type="synonym">Phalaena plantaginis</name>
    <dbReference type="NCBI Taxonomy" id="874455"/>
    <lineage>
        <taxon>Eukaryota</taxon>
        <taxon>Metazoa</taxon>
        <taxon>Ecdysozoa</taxon>
        <taxon>Arthropoda</taxon>
        <taxon>Hexapoda</taxon>
        <taxon>Insecta</taxon>
        <taxon>Pterygota</taxon>
        <taxon>Neoptera</taxon>
        <taxon>Endopterygota</taxon>
        <taxon>Lepidoptera</taxon>
        <taxon>Glossata</taxon>
        <taxon>Ditrysia</taxon>
        <taxon>Noctuoidea</taxon>
        <taxon>Erebidae</taxon>
        <taxon>Arctiinae</taxon>
        <taxon>Arctia</taxon>
    </lineage>
</organism>
<reference evidence="1 2" key="1">
    <citation type="submission" date="2020-04" db="EMBL/GenBank/DDBJ databases">
        <authorList>
            <person name="Wallbank WR R."/>
            <person name="Pardo Diaz C."/>
            <person name="Kozak K."/>
            <person name="Martin S."/>
            <person name="Jiggins C."/>
            <person name="Moest M."/>
            <person name="Warren A I."/>
            <person name="Byers J.R.P. K."/>
            <person name="Montejo-Kovacevich G."/>
            <person name="Yen C E."/>
        </authorList>
    </citation>
    <scope>NUCLEOTIDE SEQUENCE [LARGE SCALE GENOMIC DNA]</scope>
</reference>
<proteinExistence type="predicted"/>
<name>A0A8S1BDC0_ARCPL</name>
<dbReference type="EMBL" id="CADEBD010000519">
    <property type="protein sequence ID" value="CAB3256978.1"/>
    <property type="molecule type" value="Genomic_DNA"/>
</dbReference>